<dbReference type="HAMAP" id="MF_00033">
    <property type="entry name" value="MurG"/>
    <property type="match status" value="1"/>
</dbReference>
<feature type="binding site" evidence="10">
    <location>
        <begin position="11"/>
        <end position="13"/>
    </location>
    <ligand>
        <name>UDP-N-acetyl-alpha-D-glucosamine</name>
        <dbReference type="ChEBI" id="CHEBI:57705"/>
    </ligand>
</feature>
<evidence type="ECO:0000313" key="13">
    <source>
        <dbReference type="EMBL" id="MFD2759018.1"/>
    </source>
</evidence>
<comment type="subcellular location">
    <subcellularLocation>
        <location evidence="10">Cell membrane</location>
        <topology evidence="10">Peripheral membrane protein</topology>
        <orientation evidence="10">Cytoplasmic side</orientation>
    </subcellularLocation>
</comment>
<name>A0ABW5V048_9MICO</name>
<evidence type="ECO:0000256" key="5">
    <source>
        <dbReference type="ARBA" id="ARBA00022960"/>
    </source>
</evidence>
<evidence type="ECO:0000256" key="2">
    <source>
        <dbReference type="ARBA" id="ARBA00022618"/>
    </source>
</evidence>
<evidence type="ECO:0000256" key="3">
    <source>
        <dbReference type="ARBA" id="ARBA00022676"/>
    </source>
</evidence>
<keyword evidence="7 10" id="KW-0472">Membrane</keyword>
<dbReference type="SUPFAM" id="SSF53756">
    <property type="entry name" value="UDP-Glycosyltransferase/glycogen phosphorylase"/>
    <property type="match status" value="1"/>
</dbReference>
<dbReference type="Gene3D" id="3.40.50.2000">
    <property type="entry name" value="Glycogen Phosphorylase B"/>
    <property type="match status" value="2"/>
</dbReference>
<dbReference type="EMBL" id="JBHUNE010000008">
    <property type="protein sequence ID" value="MFD2759018.1"/>
    <property type="molecule type" value="Genomic_DNA"/>
</dbReference>
<keyword evidence="9 10" id="KW-0961">Cell wall biogenesis/degradation</keyword>
<comment type="catalytic activity">
    <reaction evidence="10">
        <text>di-trans,octa-cis-undecaprenyl diphospho-N-acetyl-alpha-D-muramoyl-L-alanyl-D-glutamyl-meso-2,6-diaminopimeloyl-D-alanyl-D-alanine + UDP-N-acetyl-alpha-D-glucosamine = di-trans,octa-cis-undecaprenyl diphospho-[N-acetyl-alpha-D-glucosaminyl-(1-&gt;4)]-N-acetyl-alpha-D-muramoyl-L-alanyl-D-glutamyl-meso-2,6-diaminopimeloyl-D-alanyl-D-alanine + UDP + H(+)</text>
        <dbReference type="Rhea" id="RHEA:31227"/>
        <dbReference type="ChEBI" id="CHEBI:15378"/>
        <dbReference type="ChEBI" id="CHEBI:57705"/>
        <dbReference type="ChEBI" id="CHEBI:58223"/>
        <dbReference type="ChEBI" id="CHEBI:61387"/>
        <dbReference type="ChEBI" id="CHEBI:61388"/>
        <dbReference type="EC" id="2.4.1.227"/>
    </reaction>
</comment>
<comment type="function">
    <text evidence="10">Cell wall formation. Catalyzes the transfer of a GlcNAc subunit on undecaprenyl-pyrophosphoryl-MurNAc-pentapeptide (lipid intermediate I) to form undecaprenyl-pyrophosphoryl-MurNAc-(pentapeptide)GlcNAc (lipid intermediate II).</text>
</comment>
<keyword evidence="1 10" id="KW-1003">Cell membrane</keyword>
<gene>
    <name evidence="10" type="primary">murG</name>
    <name evidence="13" type="ORF">ACFSW7_11595</name>
</gene>
<evidence type="ECO:0000256" key="7">
    <source>
        <dbReference type="ARBA" id="ARBA00023136"/>
    </source>
</evidence>
<proteinExistence type="inferred from homology"/>
<feature type="binding site" evidence="10">
    <location>
        <position position="292"/>
    </location>
    <ligand>
        <name>UDP-N-acetyl-alpha-D-glucosamine</name>
        <dbReference type="ChEBI" id="CHEBI:57705"/>
    </ligand>
</feature>
<dbReference type="CDD" id="cd03785">
    <property type="entry name" value="GT28_MurG"/>
    <property type="match status" value="1"/>
</dbReference>
<evidence type="ECO:0000256" key="8">
    <source>
        <dbReference type="ARBA" id="ARBA00023306"/>
    </source>
</evidence>
<keyword evidence="6 10" id="KW-0573">Peptidoglycan synthesis</keyword>
<dbReference type="InterPro" id="IPR007235">
    <property type="entry name" value="Glyco_trans_28_C"/>
</dbReference>
<evidence type="ECO:0000259" key="11">
    <source>
        <dbReference type="Pfam" id="PF03033"/>
    </source>
</evidence>
<keyword evidence="8 10" id="KW-0131">Cell cycle</keyword>
<dbReference type="PANTHER" id="PTHR21015">
    <property type="entry name" value="UDP-N-ACETYLGLUCOSAMINE--N-ACETYLMURAMYL-(PENTAPEPTIDE) PYROPHOSPHORYL-UNDECAPRENOL N-ACETYLGLUCOSAMINE TRANSFERASE 1"/>
    <property type="match status" value="1"/>
</dbReference>
<feature type="binding site" evidence="10">
    <location>
        <position position="195"/>
    </location>
    <ligand>
        <name>UDP-N-acetyl-alpha-D-glucosamine</name>
        <dbReference type="ChEBI" id="CHEBI:57705"/>
    </ligand>
</feature>
<evidence type="ECO:0000256" key="1">
    <source>
        <dbReference type="ARBA" id="ARBA00022475"/>
    </source>
</evidence>
<keyword evidence="5 10" id="KW-0133">Cell shape</keyword>
<keyword evidence="4 10" id="KW-0808">Transferase</keyword>
<dbReference type="Pfam" id="PF03033">
    <property type="entry name" value="Glyco_transf_28"/>
    <property type="match status" value="1"/>
</dbReference>
<accession>A0ABW5V048</accession>
<protein>
    <recommendedName>
        <fullName evidence="10">UDP-N-acetylglucosamine--N-acetylmuramyl-(pentapeptide) pyrophosphoryl-undecaprenol N-acetylglucosamine transferase</fullName>
        <ecNumber evidence="10">2.4.1.227</ecNumber>
    </recommendedName>
    <alternativeName>
        <fullName evidence="10">Undecaprenyl-PP-MurNAc-pentapeptide-UDPGlcNAc GlcNAc transferase</fullName>
    </alternativeName>
</protein>
<feature type="binding site" evidence="10">
    <location>
        <position position="124"/>
    </location>
    <ligand>
        <name>UDP-N-acetyl-alpha-D-glucosamine</name>
        <dbReference type="ChEBI" id="CHEBI:57705"/>
    </ligand>
</feature>
<keyword evidence="2 10" id="KW-0132">Cell division</keyword>
<dbReference type="InterPro" id="IPR006009">
    <property type="entry name" value="GlcNAc_MurG"/>
</dbReference>
<evidence type="ECO:0000256" key="6">
    <source>
        <dbReference type="ARBA" id="ARBA00022984"/>
    </source>
</evidence>
<dbReference type="Pfam" id="PF04101">
    <property type="entry name" value="Glyco_tran_28_C"/>
    <property type="match status" value="1"/>
</dbReference>
<evidence type="ECO:0000313" key="14">
    <source>
        <dbReference type="Proteomes" id="UP001597492"/>
    </source>
</evidence>
<keyword evidence="14" id="KW-1185">Reference proteome</keyword>
<dbReference type="GO" id="GO:0016757">
    <property type="term" value="F:glycosyltransferase activity"/>
    <property type="evidence" value="ECO:0007669"/>
    <property type="project" value="UniProtKB-KW"/>
</dbReference>
<comment type="caution">
    <text evidence="10">Lacks conserved residue(s) required for the propagation of feature annotation.</text>
</comment>
<reference evidence="14" key="1">
    <citation type="journal article" date="2019" name="Int. J. Syst. Evol. Microbiol.">
        <title>The Global Catalogue of Microorganisms (GCM) 10K type strain sequencing project: providing services to taxonomists for standard genome sequencing and annotation.</title>
        <authorList>
            <consortium name="The Broad Institute Genomics Platform"/>
            <consortium name="The Broad Institute Genome Sequencing Center for Infectious Disease"/>
            <person name="Wu L."/>
            <person name="Ma J."/>
        </authorList>
    </citation>
    <scope>NUCLEOTIDE SEQUENCE [LARGE SCALE GENOMIC DNA]</scope>
    <source>
        <strain evidence="14">TISTR 1514</strain>
    </source>
</reference>
<comment type="caution">
    <text evidence="13">The sequence shown here is derived from an EMBL/GenBank/DDBJ whole genome shotgun (WGS) entry which is preliminary data.</text>
</comment>
<sequence length="384" mass="41085">MTTYLLAGGGTAGHVNPLLATADAIRVAHPDAEVLVLGTKEGLERRLVPERGYELLTIDKVPFPRRVGRAAVAFPARFQRAVRQVKELIRRRGVDVVVGFGGFASTPAYVAARGRVPVVVHEANAIPGLANRLGARWANDVAVVFSNTPLAGAEALGMPLRREIADLDRDAARSEALEYFGLVPERRTLVVTGGSQGARRINETIREVAPTIVGGPHGGHDWQIVHIVGRLTPFDDPGVEHYHVVDYCDRMDLAFAVADFIVARAGSSTVSELAAVGLPALYVPYAVGNGEQAKNIASLLEAGAARTIPDAEFLPSRVEAELLPLLADDDTRAELGRRAADLGARDAAEQLTDMIDRAVAEGPTGRRILGGWRERQSGTASKEQ</sequence>
<organism evidence="13 14">
    <name type="scientific">Gulosibacter faecalis</name>
    <dbReference type="NCBI Taxonomy" id="272240"/>
    <lineage>
        <taxon>Bacteria</taxon>
        <taxon>Bacillati</taxon>
        <taxon>Actinomycetota</taxon>
        <taxon>Actinomycetes</taxon>
        <taxon>Micrococcales</taxon>
        <taxon>Microbacteriaceae</taxon>
        <taxon>Gulosibacter</taxon>
    </lineage>
</organism>
<dbReference type="Proteomes" id="UP001597492">
    <property type="component" value="Unassembled WGS sequence"/>
</dbReference>
<evidence type="ECO:0000259" key="12">
    <source>
        <dbReference type="Pfam" id="PF04101"/>
    </source>
</evidence>
<feature type="binding site" evidence="10">
    <location>
        <position position="161"/>
    </location>
    <ligand>
        <name>UDP-N-acetyl-alpha-D-glucosamine</name>
        <dbReference type="ChEBI" id="CHEBI:57705"/>
    </ligand>
</feature>
<feature type="domain" description="Glycosyl transferase family 28 C-terminal" evidence="12">
    <location>
        <begin position="188"/>
        <end position="351"/>
    </location>
</feature>
<dbReference type="RefSeq" id="WP_019617400.1">
    <property type="nucleotide sequence ID" value="NZ_JBHUNE010000008.1"/>
</dbReference>
<dbReference type="EC" id="2.4.1.227" evidence="10"/>
<dbReference type="InterPro" id="IPR004276">
    <property type="entry name" value="GlycoTrans_28_N"/>
</dbReference>
<evidence type="ECO:0000256" key="10">
    <source>
        <dbReference type="HAMAP-Rule" id="MF_00033"/>
    </source>
</evidence>
<comment type="similarity">
    <text evidence="10">Belongs to the glycosyltransferase 28 family. MurG subfamily.</text>
</comment>
<evidence type="ECO:0000256" key="9">
    <source>
        <dbReference type="ARBA" id="ARBA00023316"/>
    </source>
</evidence>
<keyword evidence="3 10" id="KW-0328">Glycosyltransferase</keyword>
<dbReference type="PANTHER" id="PTHR21015:SF22">
    <property type="entry name" value="GLYCOSYLTRANSFERASE"/>
    <property type="match status" value="1"/>
</dbReference>
<evidence type="ECO:0000256" key="4">
    <source>
        <dbReference type="ARBA" id="ARBA00022679"/>
    </source>
</evidence>
<comment type="pathway">
    <text evidence="10">Cell wall biogenesis; peptidoglycan biosynthesis.</text>
</comment>
<feature type="domain" description="Glycosyltransferase family 28 N-terminal" evidence="11">
    <location>
        <begin position="5"/>
        <end position="142"/>
    </location>
</feature>